<gene>
    <name evidence="2" type="ORF">DXA79_05645</name>
</gene>
<keyword evidence="2" id="KW-0547">Nucleotide-binding</keyword>
<keyword evidence="2" id="KW-0067">ATP-binding</keyword>
<protein>
    <submittedName>
        <fullName evidence="2">ATP-binding cassette domain-containing protein</fullName>
    </submittedName>
</protein>
<dbReference type="InterPro" id="IPR027417">
    <property type="entry name" value="P-loop_NTPase"/>
</dbReference>
<name>A0A3E5HLZ9_BIFPS</name>
<reference evidence="2 3" key="1">
    <citation type="submission" date="2018-08" db="EMBL/GenBank/DDBJ databases">
        <title>A genome reference for cultivated species of the human gut microbiota.</title>
        <authorList>
            <person name="Zou Y."/>
            <person name="Xue W."/>
            <person name="Luo G."/>
        </authorList>
    </citation>
    <scope>NUCLEOTIDE SEQUENCE [LARGE SCALE GENOMIC DNA]</scope>
    <source>
        <strain evidence="2 3">OF05-12</strain>
    </source>
</reference>
<feature type="domain" description="ABC transporter" evidence="1">
    <location>
        <begin position="48"/>
        <end position="88"/>
    </location>
</feature>
<dbReference type="PANTHER" id="PTHR43394:SF1">
    <property type="entry name" value="ATP-BINDING CASSETTE SUB-FAMILY B MEMBER 10, MITOCHONDRIAL"/>
    <property type="match status" value="1"/>
</dbReference>
<dbReference type="InterPro" id="IPR039421">
    <property type="entry name" value="Type_1_exporter"/>
</dbReference>
<dbReference type="Gene3D" id="3.40.50.300">
    <property type="entry name" value="P-loop containing nucleotide triphosphate hydrolases"/>
    <property type="match status" value="1"/>
</dbReference>
<sequence length="162" mass="18550">MSSLKIISFSLQQLKKIYFFGLDFVPSEKDINKCLKNACLDEIISVGDLEKSVGEQGMSLSGGQRQRLQIARACLRKAPILILDEATSNLDVKTERRVLDNLLRSHEYDISIVISHRLSTIIDSDVIFFIEDGYLLDQGDHRELIERCPAYRFFVQNQLLKD</sequence>
<dbReference type="Proteomes" id="UP000261031">
    <property type="component" value="Unassembled WGS sequence"/>
</dbReference>
<dbReference type="PANTHER" id="PTHR43394">
    <property type="entry name" value="ATP-DEPENDENT PERMEASE MDL1, MITOCHONDRIAL"/>
    <property type="match status" value="1"/>
</dbReference>
<evidence type="ECO:0000313" key="2">
    <source>
        <dbReference type="EMBL" id="RGP02706.1"/>
    </source>
</evidence>
<dbReference type="GO" id="GO:0015421">
    <property type="term" value="F:ABC-type oligopeptide transporter activity"/>
    <property type="evidence" value="ECO:0007669"/>
    <property type="project" value="TreeGrafter"/>
</dbReference>
<dbReference type="GO" id="GO:0005524">
    <property type="term" value="F:ATP binding"/>
    <property type="evidence" value="ECO:0007669"/>
    <property type="project" value="UniProtKB-KW"/>
</dbReference>
<evidence type="ECO:0000259" key="1">
    <source>
        <dbReference type="Pfam" id="PF00005"/>
    </source>
</evidence>
<dbReference type="AlphaFoldDB" id="A0A3E5HLZ9"/>
<evidence type="ECO:0000313" key="3">
    <source>
        <dbReference type="Proteomes" id="UP000261031"/>
    </source>
</evidence>
<dbReference type="EMBL" id="QSWD01000003">
    <property type="protein sequence ID" value="RGP02706.1"/>
    <property type="molecule type" value="Genomic_DNA"/>
</dbReference>
<comment type="caution">
    <text evidence="2">The sequence shown here is derived from an EMBL/GenBank/DDBJ whole genome shotgun (WGS) entry which is preliminary data.</text>
</comment>
<organism evidence="2 3">
    <name type="scientific">Bifidobacterium pseudocatenulatum</name>
    <dbReference type="NCBI Taxonomy" id="28026"/>
    <lineage>
        <taxon>Bacteria</taxon>
        <taxon>Bacillati</taxon>
        <taxon>Actinomycetota</taxon>
        <taxon>Actinomycetes</taxon>
        <taxon>Bifidobacteriales</taxon>
        <taxon>Bifidobacteriaceae</taxon>
        <taxon>Bifidobacterium</taxon>
    </lineage>
</organism>
<dbReference type="Pfam" id="PF00005">
    <property type="entry name" value="ABC_tran"/>
    <property type="match status" value="1"/>
</dbReference>
<proteinExistence type="predicted"/>
<accession>A0A3E5HLZ9</accession>
<dbReference type="GO" id="GO:0016887">
    <property type="term" value="F:ATP hydrolysis activity"/>
    <property type="evidence" value="ECO:0007669"/>
    <property type="project" value="InterPro"/>
</dbReference>
<dbReference type="InterPro" id="IPR003439">
    <property type="entry name" value="ABC_transporter-like_ATP-bd"/>
</dbReference>
<dbReference type="SUPFAM" id="SSF52540">
    <property type="entry name" value="P-loop containing nucleoside triphosphate hydrolases"/>
    <property type="match status" value="1"/>
</dbReference>